<protein>
    <recommendedName>
        <fullName evidence="4">DUF2178 domain-containing protein</fullName>
    </recommendedName>
</protein>
<comment type="caution">
    <text evidence="2">The sequence shown here is derived from an EMBL/GenBank/DDBJ whole genome shotgun (WGS) entry which is preliminary data.</text>
</comment>
<evidence type="ECO:0000313" key="2">
    <source>
        <dbReference type="EMBL" id="CAH2716583.1"/>
    </source>
</evidence>
<accession>A0ABM9EWG6</accession>
<evidence type="ECO:0000313" key="3">
    <source>
        <dbReference type="Proteomes" id="UP000838308"/>
    </source>
</evidence>
<keyword evidence="1" id="KW-0812">Transmembrane</keyword>
<feature type="transmembrane region" description="Helical" evidence="1">
    <location>
        <begin position="7"/>
        <end position="24"/>
    </location>
</feature>
<feature type="transmembrane region" description="Helical" evidence="1">
    <location>
        <begin position="79"/>
        <end position="102"/>
    </location>
</feature>
<keyword evidence="1" id="KW-0472">Membrane</keyword>
<name>A0ABM9EWG6_9BACI</name>
<gene>
    <name evidence="2" type="ORF">BACCIP111895_03770</name>
</gene>
<keyword evidence="3" id="KW-1185">Reference proteome</keyword>
<feature type="transmembrane region" description="Helical" evidence="1">
    <location>
        <begin position="108"/>
        <end position="129"/>
    </location>
</feature>
<dbReference type="EMBL" id="CALBWS010000029">
    <property type="protein sequence ID" value="CAH2716583.1"/>
    <property type="molecule type" value="Genomic_DNA"/>
</dbReference>
<dbReference type="Proteomes" id="UP000838308">
    <property type="component" value="Unassembled WGS sequence"/>
</dbReference>
<reference evidence="2" key="1">
    <citation type="submission" date="2022-04" db="EMBL/GenBank/DDBJ databases">
        <authorList>
            <person name="Criscuolo A."/>
        </authorList>
    </citation>
    <scope>NUCLEOTIDE SEQUENCE</scope>
    <source>
        <strain evidence="2">CIP111895</strain>
    </source>
</reference>
<organism evidence="2 3">
    <name type="scientific">Neobacillus rhizosphaerae</name>
    <dbReference type="NCBI Taxonomy" id="2880965"/>
    <lineage>
        <taxon>Bacteria</taxon>
        <taxon>Bacillati</taxon>
        <taxon>Bacillota</taxon>
        <taxon>Bacilli</taxon>
        <taxon>Bacillales</taxon>
        <taxon>Bacillaceae</taxon>
        <taxon>Neobacillus</taxon>
    </lineage>
</organism>
<sequence length="132" mass="14458">MKKKWPLIVAITVVCSMSIGWYLGKLLVPDLPVGTVTAGITGSVLGVGIVIGTAKFRESRKSHNVPDVDERTWINIKNFYAFSLYISLFGSMLLVIVLFSLGVETIEIGALSIYLLALFMLLVIGTLVVKRQ</sequence>
<dbReference type="RefSeq" id="WP_248736835.1">
    <property type="nucleotide sequence ID" value="NZ_CALBWS010000029.1"/>
</dbReference>
<evidence type="ECO:0008006" key="4">
    <source>
        <dbReference type="Google" id="ProtNLM"/>
    </source>
</evidence>
<proteinExistence type="predicted"/>
<feature type="transmembrane region" description="Helical" evidence="1">
    <location>
        <begin position="36"/>
        <end position="54"/>
    </location>
</feature>
<evidence type="ECO:0000256" key="1">
    <source>
        <dbReference type="SAM" id="Phobius"/>
    </source>
</evidence>
<keyword evidence="1" id="KW-1133">Transmembrane helix</keyword>